<feature type="short sequence motif" description="Polymerase core binding" evidence="6">
    <location>
        <begin position="49"/>
        <end position="62"/>
    </location>
</feature>
<dbReference type="InterPro" id="IPR007627">
    <property type="entry name" value="RNA_pol_sigma70_r2"/>
</dbReference>
<dbReference type="GO" id="GO:0003677">
    <property type="term" value="F:DNA binding"/>
    <property type="evidence" value="ECO:0007669"/>
    <property type="project" value="UniProtKB-UniRule"/>
</dbReference>
<evidence type="ECO:0000256" key="1">
    <source>
        <dbReference type="ARBA" id="ARBA00022490"/>
    </source>
</evidence>
<dbReference type="Proteomes" id="UP000036356">
    <property type="component" value="Unassembled WGS sequence"/>
</dbReference>
<comment type="activity regulation">
    <text evidence="6">Negatively regulated by the anti-sigma-I factor RsgI.</text>
</comment>
<keyword evidence="2 6" id="KW-0805">Transcription regulation</keyword>
<dbReference type="GO" id="GO:0006352">
    <property type="term" value="P:DNA-templated transcription initiation"/>
    <property type="evidence" value="ECO:0007669"/>
    <property type="project" value="UniProtKB-UniRule"/>
</dbReference>
<evidence type="ECO:0000259" key="7">
    <source>
        <dbReference type="Pfam" id="PF04542"/>
    </source>
</evidence>
<dbReference type="GO" id="GO:0005737">
    <property type="term" value="C:cytoplasm"/>
    <property type="evidence" value="ECO:0007669"/>
    <property type="project" value="UniProtKB-SubCell"/>
</dbReference>
<dbReference type="PATRIC" id="fig|476652.3.peg.67"/>
<evidence type="ECO:0000313" key="9">
    <source>
        <dbReference type="Proteomes" id="UP000036356"/>
    </source>
</evidence>
<evidence type="ECO:0000256" key="5">
    <source>
        <dbReference type="ARBA" id="ARBA00023163"/>
    </source>
</evidence>
<dbReference type="Gene3D" id="1.10.1740.10">
    <property type="match status" value="1"/>
</dbReference>
<dbReference type="HAMAP" id="MF_02064">
    <property type="entry name" value="Sigma70_SigI"/>
    <property type="match status" value="1"/>
</dbReference>
<evidence type="ECO:0000313" key="8">
    <source>
        <dbReference type="EMBL" id="KLU67670.1"/>
    </source>
</evidence>
<evidence type="ECO:0000256" key="6">
    <source>
        <dbReference type="HAMAP-Rule" id="MF_02064"/>
    </source>
</evidence>
<dbReference type="EMBL" id="LDZY01000001">
    <property type="protein sequence ID" value="KLU67670.1"/>
    <property type="molecule type" value="Genomic_DNA"/>
</dbReference>
<dbReference type="GO" id="GO:0016987">
    <property type="term" value="F:sigma factor activity"/>
    <property type="evidence" value="ECO:0007669"/>
    <property type="project" value="UniProtKB-UniRule"/>
</dbReference>
<sequence length="238" mass="27766">MPEWEDQSTWQRLKEDSKAREDFLAKSQMFICHVASQACFHFLEWGRDEELSEALIAFNEAIDLFIADKGVPFLAFARVLIKRRLIDYHRKQRSQLTNSLDQEDIGRDIEIHLSLNEFKEKEQNRERAAEIQQFTQALAAVNLTFQDLVAASPKHRDSRETLLRAARELAFDEELWAHVERTGKVPMQALALKTQIHAKVLERGRKYILAVALLIANQHDYIYLREYVISREKGGENE</sequence>
<dbReference type="RefSeq" id="WP_047808057.1">
    <property type="nucleotide sequence ID" value="NZ_LDZY01000001.1"/>
</dbReference>
<gene>
    <name evidence="8" type="primary">sigI_2</name>
    <name evidence="6" type="synonym">sigI</name>
    <name evidence="8" type="ORF">DEAC_c00740</name>
</gene>
<dbReference type="SUPFAM" id="SSF88946">
    <property type="entry name" value="Sigma2 domain of RNA polymerase sigma factors"/>
    <property type="match status" value="1"/>
</dbReference>
<comment type="similarity">
    <text evidence="6">Belongs to the sigma-70 factor family. SigI subfamily.</text>
</comment>
<reference evidence="8 9" key="1">
    <citation type="submission" date="2015-06" db="EMBL/GenBank/DDBJ databases">
        <title>Draft genome of the moderately acidophilic sulfate reducer Candidatus Desulfosporosinus acididurans strain M1.</title>
        <authorList>
            <person name="Poehlein A."/>
            <person name="Petzsch P."/>
            <person name="Johnson B.D."/>
            <person name="Schloemann M."/>
            <person name="Daniel R."/>
            <person name="Muehling M."/>
        </authorList>
    </citation>
    <scope>NUCLEOTIDE SEQUENCE [LARGE SCALE GENOMIC DNA]</scope>
    <source>
        <strain evidence="8 9">M1</strain>
    </source>
</reference>
<feature type="domain" description="RNA polymerase sigma-70 region 2" evidence="7">
    <location>
        <begin position="50"/>
        <end position="93"/>
    </location>
</feature>
<protein>
    <recommendedName>
        <fullName evidence="6">RNA polymerase sigma factor SigI</fullName>
    </recommendedName>
</protein>
<keyword evidence="5 6" id="KW-0804">Transcription</keyword>
<comment type="function">
    <text evidence="6">Sigma factors are initiation factors that promote the attachment of RNA polymerase to specific initiation sites and are then released.</text>
</comment>
<dbReference type="InterPro" id="IPR013325">
    <property type="entry name" value="RNA_pol_sigma_r2"/>
</dbReference>
<keyword evidence="3 6" id="KW-0731">Sigma factor</keyword>
<keyword evidence="4 6" id="KW-0238">DNA-binding</keyword>
<dbReference type="Pfam" id="PF04542">
    <property type="entry name" value="Sigma70_r2"/>
    <property type="match status" value="1"/>
</dbReference>
<keyword evidence="9" id="KW-1185">Reference proteome</keyword>
<dbReference type="InterPro" id="IPR014244">
    <property type="entry name" value="RNA_pol_sigma-I"/>
</dbReference>
<dbReference type="STRING" id="476652.DEAC_c00740"/>
<dbReference type="AlphaFoldDB" id="A0A0J1FW60"/>
<accession>A0A0J1FW60</accession>
<dbReference type="NCBIfam" id="TIGR02895">
    <property type="entry name" value="spore_sigI"/>
    <property type="match status" value="1"/>
</dbReference>
<comment type="caution">
    <text evidence="8">The sequence shown here is derived from an EMBL/GenBank/DDBJ whole genome shotgun (WGS) entry which is preliminary data.</text>
</comment>
<keyword evidence="6" id="KW-0346">Stress response</keyword>
<organism evidence="8 9">
    <name type="scientific">Desulfosporosinus acididurans</name>
    <dbReference type="NCBI Taxonomy" id="476652"/>
    <lineage>
        <taxon>Bacteria</taxon>
        <taxon>Bacillati</taxon>
        <taxon>Bacillota</taxon>
        <taxon>Clostridia</taxon>
        <taxon>Eubacteriales</taxon>
        <taxon>Desulfitobacteriaceae</taxon>
        <taxon>Desulfosporosinus</taxon>
    </lineage>
</organism>
<comment type="subunit">
    <text evidence="6">Interacts with RsgI.</text>
</comment>
<keyword evidence="1 6" id="KW-0963">Cytoplasm</keyword>
<proteinExistence type="inferred from homology"/>
<feature type="DNA-binding region" description="H-T-H motif" evidence="6">
    <location>
        <begin position="187"/>
        <end position="206"/>
    </location>
</feature>
<name>A0A0J1FW60_9FIRM</name>
<evidence type="ECO:0000256" key="4">
    <source>
        <dbReference type="ARBA" id="ARBA00023125"/>
    </source>
</evidence>
<evidence type="ECO:0000256" key="2">
    <source>
        <dbReference type="ARBA" id="ARBA00023015"/>
    </source>
</evidence>
<comment type="subcellular location">
    <subcellularLocation>
        <location evidence="6">Cytoplasm</location>
    </subcellularLocation>
</comment>
<dbReference type="PIRSF" id="PIRSF038953">
    <property type="entry name" value="SigI"/>
    <property type="match status" value="1"/>
</dbReference>
<evidence type="ECO:0000256" key="3">
    <source>
        <dbReference type="ARBA" id="ARBA00023082"/>
    </source>
</evidence>